<dbReference type="PROSITE" id="PS50110">
    <property type="entry name" value="RESPONSE_REGULATORY"/>
    <property type="match status" value="1"/>
</dbReference>
<feature type="domain" description="HTH LytTR-type" evidence="3">
    <location>
        <begin position="152"/>
        <end position="256"/>
    </location>
</feature>
<dbReference type="Gene3D" id="2.40.50.1020">
    <property type="entry name" value="LytTr DNA-binding domain"/>
    <property type="match status" value="1"/>
</dbReference>
<protein>
    <submittedName>
        <fullName evidence="4">Response regulator transcription factor</fullName>
    </submittedName>
</protein>
<accession>A0A5B8UG70</accession>
<dbReference type="AlphaFoldDB" id="A0A5B8UG70"/>
<evidence type="ECO:0000313" key="5">
    <source>
        <dbReference type="Proteomes" id="UP000321204"/>
    </source>
</evidence>
<organism evidence="4 5">
    <name type="scientific">Flavisolibacter ginsenosidimutans</name>
    <dbReference type="NCBI Taxonomy" id="661481"/>
    <lineage>
        <taxon>Bacteria</taxon>
        <taxon>Pseudomonadati</taxon>
        <taxon>Bacteroidota</taxon>
        <taxon>Chitinophagia</taxon>
        <taxon>Chitinophagales</taxon>
        <taxon>Chitinophagaceae</taxon>
        <taxon>Flavisolibacter</taxon>
    </lineage>
</organism>
<evidence type="ECO:0000256" key="1">
    <source>
        <dbReference type="PROSITE-ProRule" id="PRU00169"/>
    </source>
</evidence>
<dbReference type="SMART" id="SM00448">
    <property type="entry name" value="REC"/>
    <property type="match status" value="1"/>
</dbReference>
<name>A0A5B8UG70_9BACT</name>
<keyword evidence="1" id="KW-0597">Phosphoprotein</keyword>
<evidence type="ECO:0000313" key="4">
    <source>
        <dbReference type="EMBL" id="QEC55498.1"/>
    </source>
</evidence>
<dbReference type="SUPFAM" id="SSF52172">
    <property type="entry name" value="CheY-like"/>
    <property type="match status" value="1"/>
</dbReference>
<dbReference type="Pfam" id="PF04397">
    <property type="entry name" value="LytTR"/>
    <property type="match status" value="1"/>
</dbReference>
<proteinExistence type="predicted"/>
<reference evidence="4 5" key="1">
    <citation type="journal article" date="2015" name="Int. J. Syst. Evol. Microbiol.">
        <title>Flavisolibacter ginsenosidimutans sp. nov., with ginsenoside-converting activity isolated from soil used for cultivating ginseng.</title>
        <authorList>
            <person name="Zhao Y."/>
            <person name="Liu Q."/>
            <person name="Kang M.S."/>
            <person name="Jin F."/>
            <person name="Yu H."/>
            <person name="Im W.T."/>
        </authorList>
    </citation>
    <scope>NUCLEOTIDE SEQUENCE [LARGE SCALE GENOMIC DNA]</scope>
    <source>
        <strain evidence="4 5">Gsoil 636</strain>
    </source>
</reference>
<dbReference type="OrthoDB" id="1646880at2"/>
<sequence length="256" mass="28823">MHYHHQNSSVVKTVIIDDEPLARSVVTEYLEAFPQIEIAAQCNDGFEGVKAIQLHKPDVVFLDIQMPKINGFEMLELIEEPPAIIFTTAFDEYAIKAFEAHAVDYLLKPFSQERFNKAVEKCLAQTAAPQQKKAVEELVQNSPQSPAQAERIVVKNGGKIKIINVHQIKYLEAADDYVKIHTAEGIFLKAKTMGFYEGSLPTNGFVRIHRSYLVNVQEITRIDPYEKESHLALLRTGEKLLVSKAGYMKLKAVLGL</sequence>
<dbReference type="InterPro" id="IPR046947">
    <property type="entry name" value="LytR-like"/>
</dbReference>
<evidence type="ECO:0000259" key="2">
    <source>
        <dbReference type="PROSITE" id="PS50110"/>
    </source>
</evidence>
<dbReference type="SMART" id="SM00850">
    <property type="entry name" value="LytTR"/>
    <property type="match status" value="1"/>
</dbReference>
<dbReference type="InterPro" id="IPR011006">
    <property type="entry name" value="CheY-like_superfamily"/>
</dbReference>
<gene>
    <name evidence="4" type="ORF">FSB75_06135</name>
</gene>
<dbReference type="PANTHER" id="PTHR37299:SF1">
    <property type="entry name" value="STAGE 0 SPORULATION PROTEIN A HOMOLOG"/>
    <property type="match status" value="1"/>
</dbReference>
<dbReference type="GO" id="GO:0003677">
    <property type="term" value="F:DNA binding"/>
    <property type="evidence" value="ECO:0007669"/>
    <property type="project" value="InterPro"/>
</dbReference>
<dbReference type="Gene3D" id="3.40.50.2300">
    <property type="match status" value="1"/>
</dbReference>
<dbReference type="KEGG" id="fgg:FSB75_06135"/>
<dbReference type="FunFam" id="3.40.50.2300:FF:000051">
    <property type="entry name" value="Two-component response regulator yehT"/>
    <property type="match status" value="1"/>
</dbReference>
<feature type="domain" description="Response regulatory" evidence="2">
    <location>
        <begin position="12"/>
        <end position="123"/>
    </location>
</feature>
<dbReference type="InterPro" id="IPR007492">
    <property type="entry name" value="LytTR_DNA-bd_dom"/>
</dbReference>
<dbReference type="PROSITE" id="PS50930">
    <property type="entry name" value="HTH_LYTTR"/>
    <property type="match status" value="1"/>
</dbReference>
<dbReference type="InterPro" id="IPR001789">
    <property type="entry name" value="Sig_transdc_resp-reg_receiver"/>
</dbReference>
<evidence type="ECO:0000259" key="3">
    <source>
        <dbReference type="PROSITE" id="PS50930"/>
    </source>
</evidence>
<keyword evidence="5" id="KW-1185">Reference proteome</keyword>
<feature type="modified residue" description="4-aspartylphosphate" evidence="1">
    <location>
        <position position="63"/>
    </location>
</feature>
<dbReference type="GO" id="GO:0000156">
    <property type="term" value="F:phosphorelay response regulator activity"/>
    <property type="evidence" value="ECO:0007669"/>
    <property type="project" value="InterPro"/>
</dbReference>
<dbReference type="EMBL" id="CP042433">
    <property type="protein sequence ID" value="QEC55498.1"/>
    <property type="molecule type" value="Genomic_DNA"/>
</dbReference>
<dbReference type="Proteomes" id="UP000321204">
    <property type="component" value="Chromosome"/>
</dbReference>
<dbReference type="Pfam" id="PF00072">
    <property type="entry name" value="Response_reg"/>
    <property type="match status" value="1"/>
</dbReference>
<dbReference type="PANTHER" id="PTHR37299">
    <property type="entry name" value="TRANSCRIPTIONAL REGULATOR-RELATED"/>
    <property type="match status" value="1"/>
</dbReference>